<sequence>MSIPAYMSTASPFKPLSTDGPQWEMKPNIRRRRHLHGAIQQRARQLHPPPRIQRLLGVSSWNNTRSTNRIFKRLSTLRDGF</sequence>
<feature type="region of interest" description="Disordered" evidence="1">
    <location>
        <begin position="1"/>
        <end position="24"/>
    </location>
</feature>
<proteinExistence type="predicted"/>
<name>A0A0H1BDS5_9EURO</name>
<dbReference type="EMBL" id="LDEV01002843">
    <property type="protein sequence ID" value="KLJ07336.1"/>
    <property type="molecule type" value="Genomic_DNA"/>
</dbReference>
<dbReference type="AlphaFoldDB" id="A0A0H1BDS5"/>
<comment type="caution">
    <text evidence="2">The sequence shown here is derived from an EMBL/GenBank/DDBJ whole genome shotgun (WGS) entry which is preliminary data.</text>
</comment>
<reference evidence="3" key="1">
    <citation type="journal article" date="2015" name="PLoS Genet.">
        <title>The dynamic genome and transcriptome of the human fungal pathogen Blastomyces and close relative Emmonsia.</title>
        <authorList>
            <person name="Munoz J.F."/>
            <person name="Gauthier G.M."/>
            <person name="Desjardins C.A."/>
            <person name="Gallo J.E."/>
            <person name="Holder J."/>
            <person name="Sullivan T.D."/>
            <person name="Marty A.J."/>
            <person name="Carmen J.C."/>
            <person name="Chen Z."/>
            <person name="Ding L."/>
            <person name="Gujja S."/>
            <person name="Magrini V."/>
            <person name="Misas E."/>
            <person name="Mitreva M."/>
            <person name="Priest M."/>
            <person name="Saif S."/>
            <person name="Whiston E.A."/>
            <person name="Young S."/>
            <person name="Zeng Q."/>
            <person name="Goldman W.E."/>
            <person name="Mardis E.R."/>
            <person name="Taylor J.W."/>
            <person name="McEwen J.G."/>
            <person name="Clay O.K."/>
            <person name="Klein B.S."/>
            <person name="Cuomo C.A."/>
        </authorList>
    </citation>
    <scope>NUCLEOTIDE SEQUENCE [LARGE SCALE GENOMIC DNA]</scope>
    <source>
        <strain evidence="3">UAMH 139</strain>
    </source>
</reference>
<accession>A0A0H1BDS5</accession>
<gene>
    <name evidence="2" type="ORF">EMPG_17186</name>
</gene>
<keyword evidence="3" id="KW-1185">Reference proteome</keyword>
<dbReference type="Proteomes" id="UP000053573">
    <property type="component" value="Unassembled WGS sequence"/>
</dbReference>
<organism evidence="2 3">
    <name type="scientific">Blastomyces silverae</name>
    <dbReference type="NCBI Taxonomy" id="2060906"/>
    <lineage>
        <taxon>Eukaryota</taxon>
        <taxon>Fungi</taxon>
        <taxon>Dikarya</taxon>
        <taxon>Ascomycota</taxon>
        <taxon>Pezizomycotina</taxon>
        <taxon>Eurotiomycetes</taxon>
        <taxon>Eurotiomycetidae</taxon>
        <taxon>Onygenales</taxon>
        <taxon>Ajellomycetaceae</taxon>
        <taxon>Blastomyces</taxon>
    </lineage>
</organism>
<evidence type="ECO:0000256" key="1">
    <source>
        <dbReference type="SAM" id="MobiDB-lite"/>
    </source>
</evidence>
<protein>
    <submittedName>
        <fullName evidence="2">Uncharacterized protein</fullName>
    </submittedName>
</protein>
<evidence type="ECO:0000313" key="3">
    <source>
        <dbReference type="Proteomes" id="UP000053573"/>
    </source>
</evidence>
<evidence type="ECO:0000313" key="2">
    <source>
        <dbReference type="EMBL" id="KLJ07336.1"/>
    </source>
</evidence>